<protein>
    <submittedName>
        <fullName evidence="2">Uncharacterized protein</fullName>
    </submittedName>
</protein>
<comment type="caution">
    <text evidence="2">The sequence shown here is derived from an EMBL/GenBank/DDBJ whole genome shotgun (WGS) entry which is preliminary data.</text>
</comment>
<name>A0A9P3PQT0_LYOSH</name>
<dbReference type="OrthoDB" id="2940229at2759"/>
<accession>A0A9P3PQT0</accession>
<reference evidence="2" key="1">
    <citation type="submission" date="2022-07" db="EMBL/GenBank/DDBJ databases">
        <title>The genome of Lyophyllum shimeji provides insight into the initial evolution of ectomycorrhizal fungal genome.</title>
        <authorList>
            <person name="Kobayashi Y."/>
            <person name="Shibata T."/>
            <person name="Hirakawa H."/>
            <person name="Shigenobu S."/>
            <person name="Nishiyama T."/>
            <person name="Yamada A."/>
            <person name="Hasebe M."/>
            <person name="Kawaguchi M."/>
        </authorList>
    </citation>
    <scope>NUCLEOTIDE SEQUENCE</scope>
    <source>
        <strain evidence="2">AT787</strain>
    </source>
</reference>
<evidence type="ECO:0000313" key="3">
    <source>
        <dbReference type="Proteomes" id="UP001063166"/>
    </source>
</evidence>
<dbReference type="EMBL" id="BRPK01000009">
    <property type="protein sequence ID" value="GLB40980.1"/>
    <property type="molecule type" value="Genomic_DNA"/>
</dbReference>
<feature type="region of interest" description="Disordered" evidence="1">
    <location>
        <begin position="1"/>
        <end position="58"/>
    </location>
</feature>
<dbReference type="Gene3D" id="3.10.290.30">
    <property type="entry name" value="MM3350-like"/>
    <property type="match status" value="1"/>
</dbReference>
<keyword evidence="3" id="KW-1185">Reference proteome</keyword>
<proteinExistence type="predicted"/>
<dbReference type="InterPro" id="IPR024047">
    <property type="entry name" value="MM3350-like_sf"/>
</dbReference>
<organism evidence="2 3">
    <name type="scientific">Lyophyllum shimeji</name>
    <name type="common">Hon-shimeji</name>
    <name type="synonym">Tricholoma shimeji</name>
    <dbReference type="NCBI Taxonomy" id="47721"/>
    <lineage>
        <taxon>Eukaryota</taxon>
        <taxon>Fungi</taxon>
        <taxon>Dikarya</taxon>
        <taxon>Basidiomycota</taxon>
        <taxon>Agaricomycotina</taxon>
        <taxon>Agaricomycetes</taxon>
        <taxon>Agaricomycetidae</taxon>
        <taxon>Agaricales</taxon>
        <taxon>Tricholomatineae</taxon>
        <taxon>Lyophyllaceae</taxon>
        <taxon>Lyophyllum</taxon>
    </lineage>
</organism>
<sequence>MRQIPTPHLKRARTILEAAKAEHERQTAAGSSSSAPPPQSVLISSSPDHPLPRPLHDASTANHGLYHAAFPAHPFSRASRIVHVPLSYMFAHLHTLVRSLFGWMKPQHVFRVYTHVTIMGQGKKLTIAEAMGFDGKGYDYRVRKEDGAVTLEMIWHKEGGNLGAATFSFPAWYSLTVGACSASWDVHISLASDNEFCTVDPPIDLPNLVRGQSAPPVKDAFLEAPGEIDRKNKTMYKLFYKPSTFQRLRSG</sequence>
<dbReference type="Proteomes" id="UP001063166">
    <property type="component" value="Unassembled WGS sequence"/>
</dbReference>
<evidence type="ECO:0000313" key="2">
    <source>
        <dbReference type="EMBL" id="GLB40980.1"/>
    </source>
</evidence>
<gene>
    <name evidence="2" type="ORF">LshimejAT787_0901950</name>
</gene>
<dbReference type="AlphaFoldDB" id="A0A9P3PQT0"/>
<evidence type="ECO:0000256" key="1">
    <source>
        <dbReference type="SAM" id="MobiDB-lite"/>
    </source>
</evidence>